<comment type="caution">
    <text evidence="8">The sequence shown here is derived from an EMBL/GenBank/DDBJ whole genome shotgun (WGS) entry which is preliminary data.</text>
</comment>
<evidence type="ECO:0000256" key="5">
    <source>
        <dbReference type="ARBA" id="ARBA00023316"/>
    </source>
</evidence>
<dbReference type="InterPro" id="IPR005490">
    <property type="entry name" value="LD_TPept_cat_dom"/>
</dbReference>
<keyword evidence="3 6" id="KW-0133">Cell shape</keyword>
<gene>
    <name evidence="8" type="ORF">PSU4_24820</name>
</gene>
<dbReference type="GO" id="GO:0016740">
    <property type="term" value="F:transferase activity"/>
    <property type="evidence" value="ECO:0007669"/>
    <property type="project" value="UniProtKB-KW"/>
</dbReference>
<evidence type="ECO:0000313" key="8">
    <source>
        <dbReference type="EMBL" id="GEL23528.1"/>
    </source>
</evidence>
<evidence type="ECO:0000256" key="4">
    <source>
        <dbReference type="ARBA" id="ARBA00022984"/>
    </source>
</evidence>
<comment type="pathway">
    <text evidence="1 6">Cell wall biogenesis; peptidoglycan biosynthesis.</text>
</comment>
<dbReference type="UniPathway" id="UPA00219"/>
<dbReference type="EMBL" id="BJVJ01000020">
    <property type="protein sequence ID" value="GEL23528.1"/>
    <property type="molecule type" value="Genomic_DNA"/>
</dbReference>
<evidence type="ECO:0000256" key="1">
    <source>
        <dbReference type="ARBA" id="ARBA00004752"/>
    </source>
</evidence>
<organism evidence="8 9">
    <name type="scientific">Pseudonocardia sulfidoxydans NBRC 16205</name>
    <dbReference type="NCBI Taxonomy" id="1223511"/>
    <lineage>
        <taxon>Bacteria</taxon>
        <taxon>Bacillati</taxon>
        <taxon>Actinomycetota</taxon>
        <taxon>Actinomycetes</taxon>
        <taxon>Pseudonocardiales</taxon>
        <taxon>Pseudonocardiaceae</taxon>
        <taxon>Pseudonocardia</taxon>
    </lineage>
</organism>
<dbReference type="InterPro" id="IPR050979">
    <property type="entry name" value="LD-transpeptidase"/>
</dbReference>
<feature type="active site" description="Nucleophile" evidence="6">
    <location>
        <position position="143"/>
    </location>
</feature>
<dbReference type="GO" id="GO:0071555">
    <property type="term" value="P:cell wall organization"/>
    <property type="evidence" value="ECO:0007669"/>
    <property type="project" value="UniProtKB-UniRule"/>
</dbReference>
<feature type="active site" description="Proton donor/acceptor" evidence="6">
    <location>
        <position position="132"/>
    </location>
</feature>
<keyword evidence="4 6" id="KW-0573">Peptidoglycan synthesis</keyword>
<dbReference type="CDD" id="cd16913">
    <property type="entry name" value="YkuD_like"/>
    <property type="match status" value="1"/>
</dbReference>
<name>A0A511DKF7_9PSEU</name>
<dbReference type="Proteomes" id="UP000321685">
    <property type="component" value="Unassembled WGS sequence"/>
</dbReference>
<sequence length="167" mass="17243">MGRHRASSAAGILGRKARAVAAAGLTGLGTLAGAGVAHAEPLRPVEAPLADGTPCTIAARACVSIDGKKAWLIDDGAVVHGPVTISTGGPGKETPRGAFGVEWKNRDHRSAEFDNAPMPYAVFFAPGGIAFHEGNTETSSAGCVRLPRAEAAHFYEYLQVGDRVEIV</sequence>
<evidence type="ECO:0000256" key="3">
    <source>
        <dbReference type="ARBA" id="ARBA00022960"/>
    </source>
</evidence>
<dbReference type="GO" id="GO:0018104">
    <property type="term" value="P:peptidoglycan-protein cross-linking"/>
    <property type="evidence" value="ECO:0007669"/>
    <property type="project" value="TreeGrafter"/>
</dbReference>
<dbReference type="SUPFAM" id="SSF141523">
    <property type="entry name" value="L,D-transpeptidase catalytic domain-like"/>
    <property type="match status" value="1"/>
</dbReference>
<dbReference type="Gene3D" id="2.40.440.10">
    <property type="entry name" value="L,D-transpeptidase catalytic domain-like"/>
    <property type="match status" value="1"/>
</dbReference>
<keyword evidence="5 6" id="KW-0961">Cell wall biogenesis/degradation</keyword>
<dbReference type="RefSeq" id="WP_246115072.1">
    <property type="nucleotide sequence ID" value="NZ_BJVJ01000020.1"/>
</dbReference>
<evidence type="ECO:0000259" key="7">
    <source>
        <dbReference type="PROSITE" id="PS52029"/>
    </source>
</evidence>
<dbReference type="PROSITE" id="PS52029">
    <property type="entry name" value="LD_TPASE"/>
    <property type="match status" value="1"/>
</dbReference>
<dbReference type="GO" id="GO:0071972">
    <property type="term" value="F:peptidoglycan L,D-transpeptidase activity"/>
    <property type="evidence" value="ECO:0007669"/>
    <property type="project" value="TreeGrafter"/>
</dbReference>
<dbReference type="Pfam" id="PF03734">
    <property type="entry name" value="YkuD"/>
    <property type="match status" value="1"/>
</dbReference>
<dbReference type="GO" id="GO:0005576">
    <property type="term" value="C:extracellular region"/>
    <property type="evidence" value="ECO:0007669"/>
    <property type="project" value="TreeGrafter"/>
</dbReference>
<reference evidence="8 9" key="1">
    <citation type="submission" date="2019-07" db="EMBL/GenBank/DDBJ databases">
        <title>Whole genome shotgun sequence of Pseudonocardia sulfidoxydans NBRC 16205.</title>
        <authorList>
            <person name="Hosoyama A."/>
            <person name="Uohara A."/>
            <person name="Ohji S."/>
            <person name="Ichikawa N."/>
        </authorList>
    </citation>
    <scope>NUCLEOTIDE SEQUENCE [LARGE SCALE GENOMIC DNA]</scope>
    <source>
        <strain evidence="8 9">NBRC 16205</strain>
    </source>
</reference>
<dbReference type="InterPro" id="IPR038063">
    <property type="entry name" value="Transpep_catalytic_dom"/>
</dbReference>
<dbReference type="AlphaFoldDB" id="A0A511DKF7"/>
<feature type="domain" description="L,D-TPase catalytic" evidence="7">
    <location>
        <begin position="59"/>
        <end position="167"/>
    </location>
</feature>
<evidence type="ECO:0000256" key="6">
    <source>
        <dbReference type="PROSITE-ProRule" id="PRU01373"/>
    </source>
</evidence>
<evidence type="ECO:0000313" key="9">
    <source>
        <dbReference type="Proteomes" id="UP000321685"/>
    </source>
</evidence>
<dbReference type="GO" id="GO:0008360">
    <property type="term" value="P:regulation of cell shape"/>
    <property type="evidence" value="ECO:0007669"/>
    <property type="project" value="UniProtKB-UniRule"/>
</dbReference>
<proteinExistence type="predicted"/>
<dbReference type="PANTHER" id="PTHR30582:SF2">
    <property type="entry name" value="L,D-TRANSPEPTIDASE YCIB-RELATED"/>
    <property type="match status" value="1"/>
</dbReference>
<accession>A0A511DKF7</accession>
<keyword evidence="9" id="KW-1185">Reference proteome</keyword>
<evidence type="ECO:0000256" key="2">
    <source>
        <dbReference type="ARBA" id="ARBA00022679"/>
    </source>
</evidence>
<keyword evidence="2" id="KW-0808">Transferase</keyword>
<protein>
    <recommendedName>
        <fullName evidence="7">L,D-TPase catalytic domain-containing protein</fullName>
    </recommendedName>
</protein>
<dbReference type="PANTHER" id="PTHR30582">
    <property type="entry name" value="L,D-TRANSPEPTIDASE"/>
    <property type="match status" value="1"/>
</dbReference>